<dbReference type="GO" id="GO:0005829">
    <property type="term" value="C:cytosol"/>
    <property type="evidence" value="ECO:0007669"/>
    <property type="project" value="TreeGrafter"/>
</dbReference>
<dbReference type="GO" id="GO:0000162">
    <property type="term" value="P:L-tryptophan biosynthetic process"/>
    <property type="evidence" value="ECO:0007669"/>
    <property type="project" value="TreeGrafter"/>
</dbReference>
<protein>
    <recommendedName>
        <fullName evidence="6">Aminodeoxychorismate synthase component 2</fullName>
    </recommendedName>
    <alternativeName>
        <fullName evidence="8">4-amino-4-deoxychorismate synthase component 2</fullName>
    </alternativeName>
    <alternativeName>
        <fullName evidence="7">Aminodeoxychorismate synthase, glutamine amidotransferase component</fullName>
    </alternativeName>
</protein>
<dbReference type="PANTHER" id="PTHR43418">
    <property type="entry name" value="MULTIFUNCTIONAL TRYPTOPHAN BIOSYNTHESIS PROTEIN-RELATED"/>
    <property type="match status" value="1"/>
</dbReference>
<evidence type="ECO:0000259" key="9">
    <source>
        <dbReference type="Pfam" id="PF00117"/>
    </source>
</evidence>
<sequence>MILLIDNYDSFTWNLYQYFCELGAEVQVRRNDTLTLTLAHIDALNPQKIVISPGPCTPNDAGISLAVIRHYAGRIPMLGVCLGHQAMAQAFGASVVRAAKVMHGKTSPVTHNGQGVFRGLPSPLTVTRYHSLIVDPATLPECFEITAWSETQEIMGIRHREWDLEGVQFHPESILSEQGHALLKNFLRR</sequence>
<evidence type="ECO:0000256" key="5">
    <source>
        <dbReference type="ARBA" id="ARBA00062013"/>
    </source>
</evidence>
<organism evidence="10">
    <name type="scientific">Salmonella typhimurium</name>
    <dbReference type="NCBI Taxonomy" id="90371"/>
    <lineage>
        <taxon>Bacteria</taxon>
        <taxon>Pseudomonadati</taxon>
        <taxon>Pseudomonadota</taxon>
        <taxon>Gammaproteobacteria</taxon>
        <taxon>Enterobacterales</taxon>
        <taxon>Enterobacteriaceae</taxon>
        <taxon>Salmonella</taxon>
    </lineage>
</organism>
<evidence type="ECO:0000256" key="4">
    <source>
        <dbReference type="ARBA" id="ARBA00053037"/>
    </source>
</evidence>
<keyword evidence="2" id="KW-0289">Folate biosynthesis</keyword>
<evidence type="ECO:0000256" key="3">
    <source>
        <dbReference type="ARBA" id="ARBA00022962"/>
    </source>
</evidence>
<reference evidence="10" key="1">
    <citation type="journal article" date="2018" name="Genome Biol.">
        <title>SKESA: strategic k-mer extension for scrupulous assemblies.</title>
        <authorList>
            <person name="Souvorov A."/>
            <person name="Agarwala R."/>
            <person name="Lipman D.J."/>
        </authorList>
    </citation>
    <scope>NUCLEOTIDE SEQUENCE</scope>
    <source>
        <strain evidence="10">SSI_AA836</strain>
    </source>
</reference>
<evidence type="ECO:0000256" key="8">
    <source>
        <dbReference type="ARBA" id="ARBA00078909"/>
    </source>
</evidence>
<comment type="caution">
    <text evidence="10">The sequence shown here is derived from an EMBL/GenBank/DDBJ whole genome shotgun (WGS) entry which is preliminary data.</text>
</comment>
<comment type="subunit">
    <text evidence="5">Monomer. Heterodimer consisting of two non-identical subunits: a glutamine amidotransferase subunit (PabA) and a aminodeoxychorismate synthase subunit (PabB).</text>
</comment>
<dbReference type="GO" id="GO:0046820">
    <property type="term" value="F:4-amino-4-deoxychorismate synthase activity"/>
    <property type="evidence" value="ECO:0007669"/>
    <property type="project" value="TreeGrafter"/>
</dbReference>
<dbReference type="PROSITE" id="PS51273">
    <property type="entry name" value="GATASE_TYPE_1"/>
    <property type="match status" value="1"/>
</dbReference>
<keyword evidence="3" id="KW-0315">Glutamine amidotransferase</keyword>
<gene>
    <name evidence="10" type="primary">pabA</name>
    <name evidence="10" type="ORF">G0070_22350</name>
</gene>
<dbReference type="Pfam" id="PF00117">
    <property type="entry name" value="GATase"/>
    <property type="match status" value="1"/>
</dbReference>
<dbReference type="EMBL" id="DAANXJ010000025">
    <property type="protein sequence ID" value="HAD1798195.1"/>
    <property type="molecule type" value="Genomic_DNA"/>
</dbReference>
<reference evidence="10" key="2">
    <citation type="submission" date="2019-08" db="EMBL/GenBank/DDBJ databases">
        <authorList>
            <consortium name="NCBI Pathogen Detection Project"/>
        </authorList>
    </citation>
    <scope>NUCLEOTIDE SEQUENCE</scope>
    <source>
        <strain evidence="10">SSI_AA836</strain>
    </source>
</reference>
<dbReference type="InterPro" id="IPR006221">
    <property type="entry name" value="TrpG/PapA_dom"/>
</dbReference>
<evidence type="ECO:0000256" key="1">
    <source>
        <dbReference type="ARBA" id="ARBA00005009"/>
    </source>
</evidence>
<dbReference type="NCBIfam" id="TIGR00566">
    <property type="entry name" value="trpG_papA"/>
    <property type="match status" value="1"/>
</dbReference>
<evidence type="ECO:0000256" key="6">
    <source>
        <dbReference type="ARBA" id="ARBA00070460"/>
    </source>
</evidence>
<dbReference type="FunFam" id="3.40.50.880:FF:000003">
    <property type="entry name" value="Anthranilate synthase component II"/>
    <property type="match status" value="1"/>
</dbReference>
<evidence type="ECO:0000256" key="2">
    <source>
        <dbReference type="ARBA" id="ARBA00022909"/>
    </source>
</evidence>
<dbReference type="GO" id="GO:0046656">
    <property type="term" value="P:folic acid biosynthetic process"/>
    <property type="evidence" value="ECO:0007669"/>
    <property type="project" value="UniProtKB-KW"/>
</dbReference>
<dbReference type="InterPro" id="IPR017926">
    <property type="entry name" value="GATASE"/>
</dbReference>
<dbReference type="CDD" id="cd01743">
    <property type="entry name" value="GATase1_Anthranilate_Synthase"/>
    <property type="match status" value="1"/>
</dbReference>
<dbReference type="SUPFAM" id="SSF52317">
    <property type="entry name" value="Class I glutamine amidotransferase-like"/>
    <property type="match status" value="1"/>
</dbReference>
<dbReference type="PANTHER" id="PTHR43418:SF4">
    <property type="entry name" value="MULTIFUNCTIONAL TRYPTOPHAN BIOSYNTHESIS PROTEIN"/>
    <property type="match status" value="1"/>
</dbReference>
<name>A0A710NNG0_SALTM</name>
<comment type="function">
    <text evidence="4">Part of a heterodimeric complex that catalyzes the two-step biosynthesis of 4-amino-4-deoxychorismate (ADC), a precursor of p-aminobenzoate (PABA) and tetrahydrofolate. In the first step, a glutamine amidotransferase (PabA) generates ammonia as a substrate that, along with chorismate, is used in the second step, catalyzed by aminodeoxychorismate synthase (PabB) to produce ADC. PabA converts glutamine into glutamate only in the presence of stoichiometric amounts of PabB.</text>
</comment>
<comment type="pathway">
    <text evidence="1">Cofactor biosynthesis; tetrahydrofolate biosynthesis; 4-aminobenzoate from chorismate: step 1/2.</text>
</comment>
<evidence type="ECO:0000256" key="7">
    <source>
        <dbReference type="ARBA" id="ARBA00075800"/>
    </source>
</evidence>
<dbReference type="Gene3D" id="3.40.50.880">
    <property type="match status" value="1"/>
</dbReference>
<accession>A0A710NNG0</accession>
<feature type="domain" description="Glutamine amidotransferase" evidence="9">
    <location>
        <begin position="3"/>
        <end position="187"/>
    </location>
</feature>
<dbReference type="InterPro" id="IPR029062">
    <property type="entry name" value="Class_I_gatase-like"/>
</dbReference>
<dbReference type="GO" id="GO:0046654">
    <property type="term" value="P:tetrahydrofolate biosynthetic process"/>
    <property type="evidence" value="ECO:0007669"/>
    <property type="project" value="TreeGrafter"/>
</dbReference>
<dbReference type="GO" id="GO:0004049">
    <property type="term" value="F:anthranilate synthase activity"/>
    <property type="evidence" value="ECO:0007669"/>
    <property type="project" value="TreeGrafter"/>
</dbReference>
<dbReference type="InterPro" id="IPR050472">
    <property type="entry name" value="Anth_synth/Amidotransfase"/>
</dbReference>
<dbReference type="PRINTS" id="PR00099">
    <property type="entry name" value="CPSGATASE"/>
</dbReference>
<dbReference type="PRINTS" id="PR00097">
    <property type="entry name" value="ANTSNTHASEII"/>
</dbReference>
<dbReference type="AlphaFoldDB" id="A0A710NNG0"/>
<dbReference type="PRINTS" id="PR00096">
    <property type="entry name" value="GATASE"/>
</dbReference>
<proteinExistence type="predicted"/>
<dbReference type="NCBIfam" id="NF005946">
    <property type="entry name" value="PRK08007.1"/>
    <property type="match status" value="1"/>
</dbReference>
<evidence type="ECO:0000313" key="10">
    <source>
        <dbReference type="EMBL" id="HAD1798195.1"/>
    </source>
</evidence>